<accession>A0ABM4D0I4</accession>
<dbReference type="InterPro" id="IPR012337">
    <property type="entry name" value="RNaseH-like_sf"/>
</dbReference>
<evidence type="ECO:0000259" key="1">
    <source>
        <dbReference type="Pfam" id="PF05699"/>
    </source>
</evidence>
<protein>
    <submittedName>
        <fullName evidence="3">52 kDa repressor of the inhibitor of the protein kinase-like</fullName>
    </submittedName>
</protein>
<dbReference type="SUPFAM" id="SSF53098">
    <property type="entry name" value="Ribonuclease H-like"/>
    <property type="match status" value="1"/>
</dbReference>
<proteinExistence type="predicted"/>
<dbReference type="PANTHER" id="PTHR46289:SF16">
    <property type="entry name" value="52 KDA REPRESSOR OF THE INHIBITOR OF THE PROTEIN KINASE"/>
    <property type="match status" value="1"/>
</dbReference>
<name>A0ABM4D0I4_HYDVU</name>
<evidence type="ECO:0000313" key="3">
    <source>
        <dbReference type="RefSeq" id="XP_065667744.1"/>
    </source>
</evidence>
<dbReference type="RefSeq" id="XP_065667744.1">
    <property type="nucleotide sequence ID" value="XM_065811672.1"/>
</dbReference>
<dbReference type="Pfam" id="PF05699">
    <property type="entry name" value="Dimer_Tnp_hAT"/>
    <property type="match status" value="1"/>
</dbReference>
<gene>
    <name evidence="3" type="primary">LOC136088030</name>
</gene>
<sequence>MYKTDLSNSEAVDQEFMFLKRKWSVIKPENRLNTLAKAIKICDENQYPNLFELQKIGCTLPVTSAECERSFSEMRRLRTWLRASMTAGRLGSLAIMNIHYNEIVDYKQVSKLFLTLHPRKLYEKSLFFE</sequence>
<evidence type="ECO:0000313" key="2">
    <source>
        <dbReference type="Proteomes" id="UP001652625"/>
    </source>
</evidence>
<dbReference type="PANTHER" id="PTHR46289">
    <property type="entry name" value="52 KDA REPRESSOR OF THE INHIBITOR OF THE PROTEIN KINASE-LIKE PROTEIN-RELATED"/>
    <property type="match status" value="1"/>
</dbReference>
<organism evidence="2 3">
    <name type="scientific">Hydra vulgaris</name>
    <name type="common">Hydra</name>
    <name type="synonym">Hydra attenuata</name>
    <dbReference type="NCBI Taxonomy" id="6087"/>
    <lineage>
        <taxon>Eukaryota</taxon>
        <taxon>Metazoa</taxon>
        <taxon>Cnidaria</taxon>
        <taxon>Hydrozoa</taxon>
        <taxon>Hydroidolina</taxon>
        <taxon>Anthoathecata</taxon>
        <taxon>Aplanulata</taxon>
        <taxon>Hydridae</taxon>
        <taxon>Hydra</taxon>
    </lineage>
</organism>
<feature type="domain" description="HAT C-terminal dimerisation" evidence="1">
    <location>
        <begin position="42"/>
        <end position="101"/>
    </location>
</feature>
<dbReference type="GeneID" id="136088030"/>
<dbReference type="Proteomes" id="UP001652625">
    <property type="component" value="Chromosome 12"/>
</dbReference>
<keyword evidence="2" id="KW-1185">Reference proteome</keyword>
<reference evidence="3" key="1">
    <citation type="submission" date="2025-08" db="UniProtKB">
        <authorList>
            <consortium name="RefSeq"/>
        </authorList>
    </citation>
    <scope>IDENTIFICATION</scope>
</reference>
<dbReference type="InterPro" id="IPR052958">
    <property type="entry name" value="IFN-induced_PKR_regulator"/>
</dbReference>
<dbReference type="InterPro" id="IPR008906">
    <property type="entry name" value="HATC_C_dom"/>
</dbReference>